<dbReference type="KEGG" id="pno:SNOG_14900"/>
<sequence length="103" mass="10588">MFAQILAPTNLTRASLKPSSPLPQGVDHQATTIKVPRRPSPSDSVSTETISAWVVMSSAPETETSALRAALRGANVDRDLLDLGSGSCGLGSGRLDSGNGLGN</sequence>
<reference evidence="3" key="1">
    <citation type="journal article" date="2021" name="BMC Genomics">
        <title>Chromosome-level genome assembly and manually-curated proteome of model necrotroph Parastagonospora nodorum Sn15 reveals a genome-wide trove of candidate effector homologs, and redundancy of virulence-related functions within an accessory chromosome.</title>
        <authorList>
            <person name="Bertazzoni S."/>
            <person name="Jones D.A.B."/>
            <person name="Phan H.T."/>
            <person name="Tan K.-C."/>
            <person name="Hane J.K."/>
        </authorList>
    </citation>
    <scope>NUCLEOTIDE SEQUENCE [LARGE SCALE GENOMIC DNA]</scope>
    <source>
        <strain evidence="3">SN15 / ATCC MYA-4574 / FGSC 10173)</strain>
    </source>
</reference>
<gene>
    <name evidence="2" type="ORF">JI435_149000</name>
</gene>
<dbReference type="EMBL" id="CP069027">
    <property type="protein sequence ID" value="QRC94749.1"/>
    <property type="molecule type" value="Genomic_DNA"/>
</dbReference>
<dbReference type="VEuPathDB" id="FungiDB:JI435_149000"/>
<proteinExistence type="predicted"/>
<dbReference type="AlphaFoldDB" id="A0A7U2EXB6"/>
<evidence type="ECO:0000313" key="3">
    <source>
        <dbReference type="Proteomes" id="UP000663193"/>
    </source>
</evidence>
<name>A0A7U2EXB6_PHANO</name>
<evidence type="ECO:0000256" key="1">
    <source>
        <dbReference type="SAM" id="MobiDB-lite"/>
    </source>
</evidence>
<protein>
    <submittedName>
        <fullName evidence="2">Uncharacterized protein</fullName>
    </submittedName>
</protein>
<feature type="region of interest" description="Disordered" evidence="1">
    <location>
        <begin position="14"/>
        <end position="46"/>
    </location>
</feature>
<dbReference type="RefSeq" id="XP_001805070.1">
    <property type="nucleotide sequence ID" value="XM_001805018.1"/>
</dbReference>
<evidence type="ECO:0000313" key="2">
    <source>
        <dbReference type="EMBL" id="QRC94749.1"/>
    </source>
</evidence>
<organism evidence="2 3">
    <name type="scientific">Phaeosphaeria nodorum (strain SN15 / ATCC MYA-4574 / FGSC 10173)</name>
    <name type="common">Glume blotch fungus</name>
    <name type="synonym">Parastagonospora nodorum</name>
    <dbReference type="NCBI Taxonomy" id="321614"/>
    <lineage>
        <taxon>Eukaryota</taxon>
        <taxon>Fungi</taxon>
        <taxon>Dikarya</taxon>
        <taxon>Ascomycota</taxon>
        <taxon>Pezizomycotina</taxon>
        <taxon>Dothideomycetes</taxon>
        <taxon>Pleosporomycetidae</taxon>
        <taxon>Pleosporales</taxon>
        <taxon>Pleosporineae</taxon>
        <taxon>Phaeosphaeriaceae</taxon>
        <taxon>Parastagonospora</taxon>
    </lineage>
</organism>
<keyword evidence="3" id="KW-1185">Reference proteome</keyword>
<dbReference type="Proteomes" id="UP000663193">
    <property type="component" value="Chromosome 5"/>
</dbReference>
<accession>A0A7U2EXB6</accession>